<evidence type="ECO:0000313" key="1">
    <source>
        <dbReference type="EMBL" id="VFJ89167.1"/>
    </source>
</evidence>
<protein>
    <submittedName>
        <fullName evidence="2">Uncharacterized protein</fullName>
    </submittedName>
</protein>
<organism evidence="2">
    <name type="scientific">Candidatus Kentrum eta</name>
    <dbReference type="NCBI Taxonomy" id="2126337"/>
    <lineage>
        <taxon>Bacteria</taxon>
        <taxon>Pseudomonadati</taxon>
        <taxon>Pseudomonadota</taxon>
        <taxon>Gammaproteobacteria</taxon>
        <taxon>Candidatus Kentrum</taxon>
    </lineage>
</organism>
<reference evidence="2" key="1">
    <citation type="submission" date="2019-02" db="EMBL/GenBank/DDBJ databases">
        <authorList>
            <person name="Gruber-Vodicka R. H."/>
            <person name="Seah K. B. B."/>
        </authorList>
    </citation>
    <scope>NUCLEOTIDE SEQUENCE</scope>
    <source>
        <strain evidence="3">BECK_SA2B12</strain>
        <strain evidence="1">BECK_SA2B15</strain>
        <strain evidence="2">BECK_SA2B20</strain>
    </source>
</reference>
<evidence type="ECO:0000313" key="2">
    <source>
        <dbReference type="EMBL" id="VFJ91226.1"/>
    </source>
</evidence>
<dbReference type="EMBL" id="CAADFG010000013">
    <property type="protein sequence ID" value="VFJ89167.1"/>
    <property type="molecule type" value="Genomic_DNA"/>
</dbReference>
<evidence type="ECO:0000313" key="3">
    <source>
        <dbReference type="EMBL" id="VFJ97707.1"/>
    </source>
</evidence>
<dbReference type="EMBL" id="CAADFI010000015">
    <property type="protein sequence ID" value="VFJ91226.1"/>
    <property type="molecule type" value="Genomic_DNA"/>
</dbReference>
<sequence length="89" mass="10564">MEFEWDETKAQANRRKHGISFFEATDVFADEYSSFVYDPDHSHHERRYLLFGESSGGNYPVVSFTERANAVRIISARRMTHQERKAYER</sequence>
<dbReference type="Pfam" id="PF04365">
    <property type="entry name" value="BrnT_toxin"/>
    <property type="match status" value="1"/>
</dbReference>
<proteinExistence type="predicted"/>
<gene>
    <name evidence="1" type="ORF">BECKH772A_GA0070896_1001313</name>
    <name evidence="2" type="ORF">BECKH772B_GA0070898_1001513</name>
    <name evidence="3" type="ORF">BECKH772C_GA0070978_1001512</name>
</gene>
<name>A0A450UF95_9GAMM</name>
<dbReference type="EMBL" id="CAADFJ010000015">
    <property type="protein sequence ID" value="VFJ97707.1"/>
    <property type="molecule type" value="Genomic_DNA"/>
</dbReference>
<accession>A0A450UF95</accession>
<dbReference type="InterPro" id="IPR007460">
    <property type="entry name" value="BrnT_toxin"/>
</dbReference>
<dbReference type="Gene3D" id="3.10.450.530">
    <property type="entry name" value="Ribonuclease toxin, BrnT, of type II toxin-antitoxin system"/>
    <property type="match status" value="1"/>
</dbReference>
<dbReference type="InterPro" id="IPR038573">
    <property type="entry name" value="BrnT_sf"/>
</dbReference>
<dbReference type="AlphaFoldDB" id="A0A450UF95"/>